<protein>
    <submittedName>
        <fullName evidence="2">Uncharacterized protein</fullName>
    </submittedName>
</protein>
<sequence>MDKPSEEIQTLNYLIQSLGNQVNESSNQITSLQQSARGLVSSGDYESLIQKGPEVESDSSENEVNRSEEEGESIQALEKERIQLVMDIQKQDFITEKLLELNEQNSGIVESFQEFVQHRNQMRKDDESNENDRLKYFNESIMDPKISLLDVNIKEMNHAVQKLELYYKSLSEEIIQENKTILSDDYQKNLKILISSLNAVFNRYVTSDPTLQNEKI</sequence>
<evidence type="ECO:0000256" key="1">
    <source>
        <dbReference type="SAM" id="MobiDB-lite"/>
    </source>
</evidence>
<accession>A0A1E4RN86</accession>
<evidence type="ECO:0000313" key="3">
    <source>
        <dbReference type="Proteomes" id="UP000095085"/>
    </source>
</evidence>
<evidence type="ECO:0000313" key="2">
    <source>
        <dbReference type="EMBL" id="ODV68732.1"/>
    </source>
</evidence>
<dbReference type="EMBL" id="KV454539">
    <property type="protein sequence ID" value="ODV68732.1"/>
    <property type="molecule type" value="Genomic_DNA"/>
</dbReference>
<reference evidence="3" key="1">
    <citation type="submission" date="2016-05" db="EMBL/GenBank/DDBJ databases">
        <title>Comparative genomics of biotechnologically important yeasts.</title>
        <authorList>
            <consortium name="DOE Joint Genome Institute"/>
            <person name="Riley R."/>
            <person name="Haridas S."/>
            <person name="Wolfe K.H."/>
            <person name="Lopes M.R."/>
            <person name="Hittinger C.T."/>
            <person name="Goker M."/>
            <person name="Salamov A."/>
            <person name="Wisecaver J."/>
            <person name="Long T.M."/>
            <person name="Aerts A.L."/>
            <person name="Barry K."/>
            <person name="Choi C."/>
            <person name="Clum A."/>
            <person name="Coughlan A.Y."/>
            <person name="Deshpande S."/>
            <person name="Douglass A.P."/>
            <person name="Hanson S.J."/>
            <person name="Klenk H.-P."/>
            <person name="Labutti K."/>
            <person name="Lapidus A."/>
            <person name="Lindquist E."/>
            <person name="Lipzen A."/>
            <person name="Meier-Kolthoff J.P."/>
            <person name="Ohm R.A."/>
            <person name="Otillar R.P."/>
            <person name="Pangilinan J."/>
            <person name="Peng Y."/>
            <person name="Rokas A."/>
            <person name="Rosa C.A."/>
            <person name="Scheuner C."/>
            <person name="Sibirny A.A."/>
            <person name="Slot J.C."/>
            <person name="Stielow J.B."/>
            <person name="Sun H."/>
            <person name="Kurtzman C.P."/>
            <person name="Blackwell M."/>
            <person name="Grigoriev I.V."/>
            <person name="Jeffries T.W."/>
        </authorList>
    </citation>
    <scope>NUCLEOTIDE SEQUENCE [LARGE SCALE GENOMIC DNA]</scope>
    <source>
        <strain evidence="3">NRRL Y-1933</strain>
    </source>
</reference>
<dbReference type="OrthoDB" id="4080914at2759"/>
<organism evidence="2 3">
    <name type="scientific">Hyphopichia burtonii NRRL Y-1933</name>
    <dbReference type="NCBI Taxonomy" id="984485"/>
    <lineage>
        <taxon>Eukaryota</taxon>
        <taxon>Fungi</taxon>
        <taxon>Dikarya</taxon>
        <taxon>Ascomycota</taxon>
        <taxon>Saccharomycotina</taxon>
        <taxon>Pichiomycetes</taxon>
        <taxon>Debaryomycetaceae</taxon>
        <taxon>Hyphopichia</taxon>
    </lineage>
</organism>
<name>A0A1E4RN86_9ASCO</name>
<dbReference type="GeneID" id="30994117"/>
<gene>
    <name evidence="2" type="ORF">HYPBUDRAFT_135247</name>
</gene>
<dbReference type="AlphaFoldDB" id="A0A1E4RN86"/>
<dbReference type="Proteomes" id="UP000095085">
    <property type="component" value="Unassembled WGS sequence"/>
</dbReference>
<feature type="region of interest" description="Disordered" evidence="1">
    <location>
        <begin position="50"/>
        <end position="73"/>
    </location>
</feature>
<proteinExistence type="predicted"/>
<dbReference type="RefSeq" id="XP_020077799.1">
    <property type="nucleotide sequence ID" value="XM_020219567.1"/>
</dbReference>
<keyword evidence="3" id="KW-1185">Reference proteome</keyword>